<evidence type="ECO:0000313" key="1">
    <source>
        <dbReference type="EMBL" id="ADE14308.1"/>
    </source>
</evidence>
<reference evidence="2" key="1">
    <citation type="submission" date="2010-04" db="EMBL/GenBank/DDBJ databases">
        <title>Complete genome sequence of Nitrosococcus halophilus Nc4, a salt-adapted, aerobic obligate ammonia-oxidizing sulfur purple bacterium.</title>
        <authorList>
            <consortium name="US DOE Joint Genome Institute"/>
            <person name="Campbell M.A."/>
            <person name="Malfatti S.A."/>
            <person name="Chain P.S.G."/>
            <person name="Heidelberg J.F."/>
            <person name="Ward B.B."/>
            <person name="Klotz M.G."/>
        </authorList>
    </citation>
    <scope>NUCLEOTIDE SEQUENCE [LARGE SCALE GENOMIC DNA]</scope>
    <source>
        <strain evidence="2">Nc4</strain>
    </source>
</reference>
<evidence type="ECO:0000313" key="2">
    <source>
        <dbReference type="Proteomes" id="UP000001844"/>
    </source>
</evidence>
<dbReference type="EMBL" id="CP001798">
    <property type="protein sequence ID" value="ADE14308.1"/>
    <property type="molecule type" value="Genomic_DNA"/>
</dbReference>
<dbReference type="RefSeq" id="WP_013032200.1">
    <property type="nucleotide sequence ID" value="NC_013960.1"/>
</dbReference>
<dbReference type="AlphaFoldDB" id="D5BZL3"/>
<gene>
    <name evidence="1" type="ordered locus">Nhal_1140</name>
</gene>
<proteinExistence type="predicted"/>
<organism evidence="1 2">
    <name type="scientific">Nitrosococcus halophilus (strain Nc4)</name>
    <dbReference type="NCBI Taxonomy" id="472759"/>
    <lineage>
        <taxon>Bacteria</taxon>
        <taxon>Pseudomonadati</taxon>
        <taxon>Pseudomonadota</taxon>
        <taxon>Gammaproteobacteria</taxon>
        <taxon>Chromatiales</taxon>
        <taxon>Chromatiaceae</taxon>
        <taxon>Nitrosococcus</taxon>
    </lineage>
</organism>
<keyword evidence="2" id="KW-1185">Reference proteome</keyword>
<dbReference type="HOGENOM" id="CLU_1873246_0_0_6"/>
<dbReference type="Proteomes" id="UP000001844">
    <property type="component" value="Chromosome"/>
</dbReference>
<sequence length="136" mass="15673">MSPDQSYNPLDHYSTFRARDKSDFPEPLEKFCERINLPKDVTPDYVPKIALEWADFFQRRCGMGRDMTLKAMTMFGDWCTQGVTIEDAEIACQMIGARRDLSTLSPNYFKPVIEDVLKEKQWAKENPVSRGDQPGT</sequence>
<protein>
    <submittedName>
        <fullName evidence="1">Uncharacterized protein</fullName>
    </submittedName>
</protein>
<dbReference type="KEGG" id="nhl:Nhal_1140"/>
<accession>D5BZL3</accession>
<dbReference type="STRING" id="472759.Nhal_1140"/>
<name>D5BZL3_NITHN</name>